<feature type="compositionally biased region" description="Low complexity" evidence="1">
    <location>
        <begin position="56"/>
        <end position="78"/>
    </location>
</feature>
<evidence type="ECO:0000313" key="3">
    <source>
        <dbReference type="Proteomes" id="UP000621307"/>
    </source>
</evidence>
<organism evidence="2 3">
    <name type="scientific">Nostoc parmelioides FACHB-3921</name>
    <dbReference type="NCBI Taxonomy" id="2692909"/>
    <lineage>
        <taxon>Bacteria</taxon>
        <taxon>Bacillati</taxon>
        <taxon>Cyanobacteriota</taxon>
        <taxon>Cyanophyceae</taxon>
        <taxon>Nostocales</taxon>
        <taxon>Nostocaceae</taxon>
        <taxon>Nostoc</taxon>
    </lineage>
</organism>
<dbReference type="Proteomes" id="UP000621307">
    <property type="component" value="Unassembled WGS sequence"/>
</dbReference>
<sequence>MGRWTPLILMAGGLAILMGTLLGINFPMDGQQKTASNNTSTSNNAPGGKASKVLPANINVNSSSANRNRTNATTNENRPSVAQDNFNTNTDPEERGTSNQEERRSTGNRTSVAQNNNSTDSSSPDNTSDTSTTEVQSRDTVSGDTNEAKEPIRALW</sequence>
<dbReference type="EMBL" id="JACJQL010000025">
    <property type="protein sequence ID" value="MBD2252964.1"/>
    <property type="molecule type" value="Genomic_DNA"/>
</dbReference>
<feature type="compositionally biased region" description="Low complexity" evidence="1">
    <location>
        <begin position="34"/>
        <end position="45"/>
    </location>
</feature>
<keyword evidence="3" id="KW-1185">Reference proteome</keyword>
<feature type="compositionally biased region" description="Basic and acidic residues" evidence="1">
    <location>
        <begin position="92"/>
        <end position="105"/>
    </location>
</feature>
<comment type="caution">
    <text evidence="2">The sequence shown here is derived from an EMBL/GenBank/DDBJ whole genome shotgun (WGS) entry which is preliminary data.</text>
</comment>
<feature type="region of interest" description="Disordered" evidence="1">
    <location>
        <begin position="33"/>
        <end position="156"/>
    </location>
</feature>
<feature type="compositionally biased region" description="Basic and acidic residues" evidence="1">
    <location>
        <begin position="146"/>
        <end position="156"/>
    </location>
</feature>
<reference evidence="2 3" key="1">
    <citation type="journal article" date="2020" name="ISME J.">
        <title>Comparative genomics reveals insights into cyanobacterial evolution and habitat adaptation.</title>
        <authorList>
            <person name="Chen M.Y."/>
            <person name="Teng W.K."/>
            <person name="Zhao L."/>
            <person name="Hu C.X."/>
            <person name="Zhou Y.K."/>
            <person name="Han B.P."/>
            <person name="Song L.R."/>
            <person name="Shu W.S."/>
        </authorList>
    </citation>
    <scope>NUCLEOTIDE SEQUENCE [LARGE SCALE GENOMIC DNA]</scope>
    <source>
        <strain evidence="2 3">FACHB-3921</strain>
    </source>
</reference>
<feature type="compositionally biased region" description="Polar residues" evidence="1">
    <location>
        <begin position="80"/>
        <end position="90"/>
    </location>
</feature>
<accession>A0ABR8BGZ3</accession>
<evidence type="ECO:0000256" key="1">
    <source>
        <dbReference type="SAM" id="MobiDB-lite"/>
    </source>
</evidence>
<evidence type="ECO:0000313" key="2">
    <source>
        <dbReference type="EMBL" id="MBD2252964.1"/>
    </source>
</evidence>
<dbReference type="RefSeq" id="WP_190568531.1">
    <property type="nucleotide sequence ID" value="NZ_JACJQL010000025.1"/>
</dbReference>
<proteinExistence type="predicted"/>
<protein>
    <submittedName>
        <fullName evidence="2">Uncharacterized protein</fullName>
    </submittedName>
</protein>
<feature type="compositionally biased region" description="Low complexity" evidence="1">
    <location>
        <begin position="115"/>
        <end position="133"/>
    </location>
</feature>
<feature type="compositionally biased region" description="Polar residues" evidence="1">
    <location>
        <begin position="134"/>
        <end position="145"/>
    </location>
</feature>
<name>A0ABR8BGZ3_9NOSO</name>
<gene>
    <name evidence="2" type="ORF">H6G14_16910</name>
</gene>